<name>U4L704_PYROM</name>
<organism evidence="1 2">
    <name type="scientific">Pyronema omphalodes (strain CBS 100304)</name>
    <name type="common">Pyronema confluens</name>
    <dbReference type="NCBI Taxonomy" id="1076935"/>
    <lineage>
        <taxon>Eukaryota</taxon>
        <taxon>Fungi</taxon>
        <taxon>Dikarya</taxon>
        <taxon>Ascomycota</taxon>
        <taxon>Pezizomycotina</taxon>
        <taxon>Pezizomycetes</taxon>
        <taxon>Pezizales</taxon>
        <taxon>Pyronemataceae</taxon>
        <taxon>Pyronema</taxon>
    </lineage>
</organism>
<accession>U4L704</accession>
<dbReference type="EMBL" id="HF935789">
    <property type="protein sequence ID" value="CCX13184.1"/>
    <property type="molecule type" value="Genomic_DNA"/>
</dbReference>
<gene>
    <name evidence="1" type="ORF">PCON_12777</name>
</gene>
<dbReference type="AlphaFoldDB" id="U4L704"/>
<dbReference type="Proteomes" id="UP000018144">
    <property type="component" value="Unassembled WGS sequence"/>
</dbReference>
<protein>
    <submittedName>
        <fullName evidence="1">Uncharacterized protein</fullName>
    </submittedName>
</protein>
<keyword evidence="2" id="KW-1185">Reference proteome</keyword>
<proteinExistence type="predicted"/>
<evidence type="ECO:0000313" key="2">
    <source>
        <dbReference type="Proteomes" id="UP000018144"/>
    </source>
</evidence>
<evidence type="ECO:0000313" key="1">
    <source>
        <dbReference type="EMBL" id="CCX13184.1"/>
    </source>
</evidence>
<reference evidence="1 2" key="1">
    <citation type="journal article" date="2013" name="PLoS Genet.">
        <title>The genome and development-dependent transcriptomes of Pyronema confluens: a window into fungal evolution.</title>
        <authorList>
            <person name="Traeger S."/>
            <person name="Altegoer F."/>
            <person name="Freitag M."/>
            <person name="Gabaldon T."/>
            <person name="Kempken F."/>
            <person name="Kumar A."/>
            <person name="Marcet-Houben M."/>
            <person name="Poggeler S."/>
            <person name="Stajich J.E."/>
            <person name="Nowrousian M."/>
        </authorList>
    </citation>
    <scope>NUCLEOTIDE SEQUENCE [LARGE SCALE GENOMIC DNA]</scope>
    <source>
        <strain evidence="2">CBS 100304</strain>
        <tissue evidence="1">Vegetative mycelium</tissue>
    </source>
</reference>
<sequence>MQSCDWGVTLAHMASLYV</sequence>